<dbReference type="Proteomes" id="UP000606991">
    <property type="component" value="Unassembled WGS sequence"/>
</dbReference>
<evidence type="ECO:0000313" key="6">
    <source>
        <dbReference type="Proteomes" id="UP000606991"/>
    </source>
</evidence>
<evidence type="ECO:0000256" key="1">
    <source>
        <dbReference type="SAM" id="Coils"/>
    </source>
</evidence>
<sequence length="127" mass="12972">MFSAAAQSNALDARVRSLNAQNSTLQQQIAQRSQQIGETNNVAWLEGQARRLGFVFPGETMFIITTPGAALPASGGINAALPTYAPSPSPSPSASPGTSPSSSPAASATPRPSPTPLVFVMPSPSAH</sequence>
<reference evidence="4 5" key="1">
    <citation type="journal article" date="2017" name="Nature">
        <title>Atmospheric trace gases support primary production in Antarctic desert surface soil.</title>
        <authorList>
            <person name="Ji M."/>
            <person name="Greening C."/>
            <person name="Vanwonterghem I."/>
            <person name="Carere C.R."/>
            <person name="Bay S.K."/>
            <person name="Steen J.A."/>
            <person name="Montgomery K."/>
            <person name="Lines T."/>
            <person name="Beardall J."/>
            <person name="van Dorst J."/>
            <person name="Snape I."/>
            <person name="Stott M.B."/>
            <person name="Hugenholtz P."/>
            <person name="Ferrari B.C."/>
        </authorList>
    </citation>
    <scope>NUCLEOTIDE SEQUENCE [LARGE SCALE GENOMIC DNA]</scope>
    <source>
        <strain evidence="4">RRmetagenome_bin12</strain>
    </source>
</reference>
<feature type="compositionally biased region" description="Low complexity" evidence="2">
    <location>
        <begin position="94"/>
        <end position="110"/>
    </location>
</feature>
<evidence type="ECO:0000256" key="2">
    <source>
        <dbReference type="SAM" id="MobiDB-lite"/>
    </source>
</evidence>
<organism evidence="4 5">
    <name type="scientific">Candidatus Aeolococcus gillhamiae</name>
    <dbReference type="NCBI Taxonomy" id="3127015"/>
    <lineage>
        <taxon>Bacteria</taxon>
        <taxon>Bacillati</taxon>
        <taxon>Candidatus Dormiibacterota</taxon>
        <taxon>Candidatus Dormibacteria</taxon>
        <taxon>Candidatus Aeolococcales</taxon>
        <taxon>Candidatus Aeolococcaceae</taxon>
        <taxon>Candidatus Aeolococcus</taxon>
    </lineage>
</organism>
<dbReference type="EMBL" id="QHBU01000263">
    <property type="protein sequence ID" value="PZR78307.1"/>
    <property type="molecule type" value="Genomic_DNA"/>
</dbReference>
<evidence type="ECO:0000313" key="4">
    <source>
        <dbReference type="EMBL" id="PZR78307.1"/>
    </source>
</evidence>
<evidence type="ECO:0000313" key="3">
    <source>
        <dbReference type="EMBL" id="MBJ7596067.1"/>
    </source>
</evidence>
<dbReference type="Pfam" id="PF04977">
    <property type="entry name" value="DivIC"/>
    <property type="match status" value="1"/>
</dbReference>
<feature type="region of interest" description="Disordered" evidence="2">
    <location>
        <begin position="75"/>
        <end position="127"/>
    </location>
</feature>
<keyword evidence="1" id="KW-0175">Coiled coil</keyword>
<reference evidence="3 6" key="3">
    <citation type="submission" date="2020-10" db="EMBL/GenBank/DDBJ databases">
        <title>Ca. Dormibacterota MAGs.</title>
        <authorList>
            <person name="Montgomery K."/>
        </authorList>
    </citation>
    <scope>NUCLEOTIDE SEQUENCE [LARGE SCALE GENOMIC DNA]</scope>
    <source>
        <strain evidence="3">SC8812_S17_18</strain>
    </source>
</reference>
<proteinExistence type="predicted"/>
<accession>A0A2W5Z2E3</accession>
<feature type="coiled-coil region" evidence="1">
    <location>
        <begin position="8"/>
        <end position="35"/>
    </location>
</feature>
<dbReference type="Proteomes" id="UP000248724">
    <property type="component" value="Unassembled WGS sequence"/>
</dbReference>
<reference evidence="4" key="2">
    <citation type="submission" date="2018-05" db="EMBL/GenBank/DDBJ databases">
        <authorList>
            <person name="Ferrari B."/>
        </authorList>
    </citation>
    <scope>NUCLEOTIDE SEQUENCE</scope>
    <source>
        <strain evidence="4">RRmetagenome_bin12</strain>
    </source>
</reference>
<protein>
    <submittedName>
        <fullName evidence="3">Septum formation initiator family protein</fullName>
    </submittedName>
</protein>
<dbReference type="InterPro" id="IPR007060">
    <property type="entry name" value="FtsL/DivIC"/>
</dbReference>
<dbReference type="EMBL" id="JAEKNS010000146">
    <property type="protein sequence ID" value="MBJ7596067.1"/>
    <property type="molecule type" value="Genomic_DNA"/>
</dbReference>
<name>A0A2W5Z2E3_9BACT</name>
<comment type="caution">
    <text evidence="4">The sequence shown here is derived from an EMBL/GenBank/DDBJ whole genome shotgun (WGS) entry which is preliminary data.</text>
</comment>
<gene>
    <name evidence="4" type="ORF">DLM65_13310</name>
    <name evidence="3" type="ORF">JF886_14645</name>
</gene>
<evidence type="ECO:0000313" key="5">
    <source>
        <dbReference type="Proteomes" id="UP000248724"/>
    </source>
</evidence>
<accession>A0A934JW68</accession>
<dbReference type="AlphaFoldDB" id="A0A2W5Z2E3"/>